<feature type="region of interest" description="Disordered" evidence="7">
    <location>
        <begin position="82"/>
        <end position="279"/>
    </location>
</feature>
<evidence type="ECO:0000256" key="5">
    <source>
        <dbReference type="ARBA" id="ARBA00023212"/>
    </source>
</evidence>
<feature type="domain" description="TPX2 central" evidence="9">
    <location>
        <begin position="423"/>
        <end position="552"/>
    </location>
</feature>
<dbReference type="EMBL" id="VHII01000005">
    <property type="protein sequence ID" value="KAF1390953.1"/>
    <property type="molecule type" value="Genomic_DNA"/>
</dbReference>
<dbReference type="InterPro" id="IPR027329">
    <property type="entry name" value="TPX2_C"/>
</dbReference>
<evidence type="ECO:0000259" key="8">
    <source>
        <dbReference type="Pfam" id="PF06886"/>
    </source>
</evidence>
<name>A0A6A5FKN1_PERFL</name>
<evidence type="ECO:0000259" key="9">
    <source>
        <dbReference type="Pfam" id="PF12214"/>
    </source>
</evidence>
<dbReference type="GO" id="GO:0060236">
    <property type="term" value="P:regulation of mitotic spindle organization"/>
    <property type="evidence" value="ECO:0007669"/>
    <property type="project" value="InterPro"/>
</dbReference>
<proteinExistence type="inferred from homology"/>
<keyword evidence="5" id="KW-0206">Cytoskeleton</keyword>
<evidence type="ECO:0000313" key="11">
    <source>
        <dbReference type="Proteomes" id="UP000465112"/>
    </source>
</evidence>
<dbReference type="GO" id="GO:0005634">
    <property type="term" value="C:nucleus"/>
    <property type="evidence" value="ECO:0007669"/>
    <property type="project" value="UniProtKB-SubCell"/>
</dbReference>
<accession>A0A6A5FKN1</accession>
<dbReference type="Pfam" id="PF12214">
    <property type="entry name" value="TPX2_importin"/>
    <property type="match status" value="1"/>
</dbReference>
<evidence type="ECO:0000256" key="1">
    <source>
        <dbReference type="ARBA" id="ARBA00004123"/>
    </source>
</evidence>
<feature type="region of interest" description="Disordered" evidence="7">
    <location>
        <begin position="668"/>
        <end position="706"/>
    </location>
</feature>
<dbReference type="PANTHER" id="PTHR14326">
    <property type="entry name" value="TARGETING PROTEIN FOR XKLP2"/>
    <property type="match status" value="1"/>
</dbReference>
<feature type="region of interest" description="Disordered" evidence="7">
    <location>
        <begin position="741"/>
        <end position="767"/>
    </location>
</feature>
<evidence type="ECO:0000256" key="6">
    <source>
        <dbReference type="ARBA" id="ARBA00023242"/>
    </source>
</evidence>
<gene>
    <name evidence="10" type="ORF">PFLUV_G00063450</name>
</gene>
<evidence type="ECO:0000256" key="3">
    <source>
        <dbReference type="ARBA" id="ARBA00005885"/>
    </source>
</evidence>
<evidence type="ECO:0000256" key="4">
    <source>
        <dbReference type="ARBA" id="ARBA00022490"/>
    </source>
</evidence>
<feature type="compositionally biased region" description="Low complexity" evidence="7">
    <location>
        <begin position="118"/>
        <end position="131"/>
    </location>
</feature>
<reference evidence="10 11" key="1">
    <citation type="submission" date="2019-06" db="EMBL/GenBank/DDBJ databases">
        <title>A chromosome-scale genome assembly of the European perch, Perca fluviatilis.</title>
        <authorList>
            <person name="Roques C."/>
            <person name="Zahm M."/>
            <person name="Cabau C."/>
            <person name="Klopp C."/>
            <person name="Bouchez O."/>
            <person name="Donnadieu C."/>
            <person name="Kuhl H."/>
            <person name="Gislard M."/>
            <person name="Guendouz S."/>
            <person name="Journot L."/>
            <person name="Haffray P."/>
            <person name="Bestin A."/>
            <person name="Morvezen R."/>
            <person name="Feron R."/>
            <person name="Wen M."/>
            <person name="Jouanno E."/>
            <person name="Herpin A."/>
            <person name="Schartl M."/>
            <person name="Postlethwait J."/>
            <person name="Schaerlinger B."/>
            <person name="Chardard D."/>
            <person name="Lecocq T."/>
            <person name="Poncet C."/>
            <person name="Jaffrelo L."/>
            <person name="Lampietro C."/>
            <person name="Guiguen Y."/>
        </authorList>
    </citation>
    <scope>NUCLEOTIDE SEQUENCE [LARGE SCALE GENOMIC DNA]</scope>
    <source>
        <tissue evidence="10">Blood</tissue>
    </source>
</reference>
<dbReference type="InterPro" id="IPR027330">
    <property type="entry name" value="TPX2_central_dom"/>
</dbReference>
<evidence type="ECO:0000256" key="7">
    <source>
        <dbReference type="SAM" id="MobiDB-lite"/>
    </source>
</evidence>
<dbReference type="Pfam" id="PF06886">
    <property type="entry name" value="TPX2"/>
    <property type="match status" value="2"/>
</dbReference>
<feature type="region of interest" description="Disordered" evidence="7">
    <location>
        <begin position="405"/>
        <end position="448"/>
    </location>
</feature>
<feature type="domain" description="TPX2 C-terminal" evidence="8">
    <location>
        <begin position="714"/>
        <end position="788"/>
    </location>
</feature>
<dbReference type="GO" id="GO:0005819">
    <property type="term" value="C:spindle"/>
    <property type="evidence" value="ECO:0007669"/>
    <property type="project" value="UniProtKB-SubCell"/>
</dbReference>
<feature type="compositionally biased region" description="Polar residues" evidence="7">
    <location>
        <begin position="140"/>
        <end position="152"/>
    </location>
</feature>
<protein>
    <recommendedName>
        <fullName evidence="12">TPX2 C-terminal domain-containing protein</fullName>
    </recommendedName>
</protein>
<evidence type="ECO:0000256" key="2">
    <source>
        <dbReference type="ARBA" id="ARBA00004186"/>
    </source>
</evidence>
<dbReference type="GO" id="GO:0005874">
    <property type="term" value="C:microtubule"/>
    <property type="evidence" value="ECO:0007669"/>
    <property type="project" value="InterPro"/>
</dbReference>
<comment type="similarity">
    <text evidence="3">Belongs to the TPX2 family.</text>
</comment>
<dbReference type="AlphaFoldDB" id="A0A6A5FKN1"/>
<feature type="compositionally biased region" description="Basic and acidic residues" evidence="7">
    <location>
        <begin position="668"/>
        <end position="684"/>
    </location>
</feature>
<comment type="subcellular location">
    <subcellularLocation>
        <location evidence="2">Cytoplasm</location>
        <location evidence="2">Cytoskeleton</location>
        <location evidence="2">Spindle</location>
    </subcellularLocation>
    <subcellularLocation>
        <location evidence="1">Nucleus</location>
    </subcellularLocation>
</comment>
<keyword evidence="4" id="KW-0963">Cytoplasm</keyword>
<feature type="domain" description="TPX2 C-terminal" evidence="8">
    <location>
        <begin position="604"/>
        <end position="650"/>
    </location>
</feature>
<sequence length="801" mass="90173">MSGELMTADDHNVSHWLVQKEDDLSANGLFVCVALGTDVLVSCRITHFENMDKSDSGDKSHLYEFDAPSHVVDLVTLQQENAESEDNWFEQQSGGTDGHLTTPRSNQSFRRSHASDLPRAIVAPQVVAPPVKTDGDSAVPGTSTSQPSNIVTSWGDRSPARTGARRRTQTTTQLPAQPRRGDGSPARTGARRRTQTASTQLPVQPRRVSKRKEMTGGPASPPPKKPKPTPPLARKSSSVLRSKRQSNARNVPKTQAVAAAAAASSTSNAEPNSSEQQEMERIRILQSEVALHRRKNEASYKAALAGIPPPKKMVLSATVPKEFHFNANTRAKATASSSAAHKEVDFISQLRKPSSQAKALRGATVPKPFNLSTSNKREADEPAAYVPMAQQIARYHKRTPERYHLRSRNSRDGGPSAVKGDKLKLTQPQTPHLLTRQRSRPTTVKSSAELEEEEVERLHKFKFNALELNKKILEGAECLKRPAVKEPTVPEGFELQIDKRIHERQATKKPQEGEEKPHTFKAQGLPIKILEGVVGLPEKKVVNPTVPESPAFLLKKRVRKNAEVEEVKQPSPIKAPPVPHFGLPFQPQLQENHHVEVCPFSFEERDRERRALKEKRLEEQRNGEVPHFKAQPLPHFDTVVLPEKKKLEPTKPEPFRLLLDERGAVKSSRWEQMVKEEQKREEGAAFKARPNTVTHKDPFQPKKEARAPVAVEAFELSTERRAHERQEFERLANEKEAFRMRMEEKQRQEEEQRQKEEVARLRQEQVHTAQPIRHYKPVAVKKSEVPLTVPQSPNFSDRFRL</sequence>
<comment type="caution">
    <text evidence="10">The sequence shown here is derived from an EMBL/GenBank/DDBJ whole genome shotgun (WGS) entry which is preliminary data.</text>
</comment>
<keyword evidence="11" id="KW-1185">Reference proteome</keyword>
<evidence type="ECO:0008006" key="12">
    <source>
        <dbReference type="Google" id="ProtNLM"/>
    </source>
</evidence>
<feature type="compositionally biased region" description="Low complexity" evidence="7">
    <location>
        <begin position="169"/>
        <end position="178"/>
    </location>
</feature>
<feature type="compositionally biased region" description="Pro residues" evidence="7">
    <location>
        <begin position="219"/>
        <end position="231"/>
    </location>
</feature>
<organism evidence="10 11">
    <name type="scientific">Perca fluviatilis</name>
    <name type="common">European perch</name>
    <dbReference type="NCBI Taxonomy" id="8168"/>
    <lineage>
        <taxon>Eukaryota</taxon>
        <taxon>Metazoa</taxon>
        <taxon>Chordata</taxon>
        <taxon>Craniata</taxon>
        <taxon>Vertebrata</taxon>
        <taxon>Euteleostomi</taxon>
        <taxon>Actinopterygii</taxon>
        <taxon>Neopterygii</taxon>
        <taxon>Teleostei</taxon>
        <taxon>Neoteleostei</taxon>
        <taxon>Acanthomorphata</taxon>
        <taxon>Eupercaria</taxon>
        <taxon>Perciformes</taxon>
        <taxon>Percoidei</taxon>
        <taxon>Percidae</taxon>
        <taxon>Percinae</taxon>
        <taxon>Perca</taxon>
    </lineage>
</organism>
<feature type="compositionally biased region" description="Basic and acidic residues" evidence="7">
    <location>
        <begin position="694"/>
        <end position="706"/>
    </location>
</feature>
<dbReference type="InterPro" id="IPR009675">
    <property type="entry name" value="TPX2_fam"/>
</dbReference>
<keyword evidence="6" id="KW-0539">Nucleus</keyword>
<evidence type="ECO:0000313" key="10">
    <source>
        <dbReference type="EMBL" id="KAF1390953.1"/>
    </source>
</evidence>
<dbReference type="Proteomes" id="UP000465112">
    <property type="component" value="Chromosome 5"/>
</dbReference>
<feature type="compositionally biased region" description="Low complexity" evidence="7">
    <location>
        <begin position="256"/>
        <end position="274"/>
    </location>
</feature>
<feature type="compositionally biased region" description="Basic and acidic residues" evidence="7">
    <location>
        <begin position="741"/>
        <end position="765"/>
    </location>
</feature>
<dbReference type="PANTHER" id="PTHR14326:SF44">
    <property type="entry name" value="TARGETING PROTEIN FOR XKLP2"/>
    <property type="match status" value="1"/>
</dbReference>